<dbReference type="SUPFAM" id="SSF46689">
    <property type="entry name" value="Homeodomain-like"/>
    <property type="match status" value="1"/>
</dbReference>
<reference evidence="6" key="2">
    <citation type="submission" date="2020-09" db="EMBL/GenBank/DDBJ databases">
        <authorList>
            <person name="Sun Q."/>
            <person name="Zhou Y."/>
        </authorList>
    </citation>
    <scope>NUCLEOTIDE SEQUENCE</scope>
    <source>
        <strain evidence="6">CGMCC 1.12426</strain>
    </source>
</reference>
<evidence type="ECO:0000256" key="3">
    <source>
        <dbReference type="ARBA" id="ARBA00023163"/>
    </source>
</evidence>
<dbReference type="SMART" id="SM00342">
    <property type="entry name" value="HTH_ARAC"/>
    <property type="match status" value="1"/>
</dbReference>
<reference evidence="6" key="1">
    <citation type="journal article" date="2014" name="Int. J. Syst. Evol. Microbiol.">
        <title>Complete genome sequence of Corynebacterium casei LMG S-19264T (=DSM 44701T), isolated from a smear-ripened cheese.</title>
        <authorList>
            <consortium name="US DOE Joint Genome Institute (JGI-PGF)"/>
            <person name="Walter F."/>
            <person name="Albersmeier A."/>
            <person name="Kalinowski J."/>
            <person name="Ruckert C."/>
        </authorList>
    </citation>
    <scope>NUCLEOTIDE SEQUENCE</scope>
    <source>
        <strain evidence="6">CGMCC 1.12426</strain>
    </source>
</reference>
<evidence type="ECO:0000256" key="2">
    <source>
        <dbReference type="ARBA" id="ARBA00023125"/>
    </source>
</evidence>
<dbReference type="PANTHER" id="PTHR47894">
    <property type="entry name" value="HTH-TYPE TRANSCRIPTIONAL REGULATOR GADX"/>
    <property type="match status" value="1"/>
</dbReference>
<dbReference type="GO" id="GO:0000976">
    <property type="term" value="F:transcription cis-regulatory region binding"/>
    <property type="evidence" value="ECO:0007669"/>
    <property type="project" value="TreeGrafter"/>
</dbReference>
<dbReference type="EMBL" id="BMFA01000006">
    <property type="protein sequence ID" value="GGB48623.1"/>
    <property type="molecule type" value="Genomic_DNA"/>
</dbReference>
<dbReference type="Pfam" id="PF12625">
    <property type="entry name" value="Arabinose_bd"/>
    <property type="match status" value="1"/>
</dbReference>
<feature type="region of interest" description="Disordered" evidence="4">
    <location>
        <begin position="263"/>
        <end position="283"/>
    </location>
</feature>
<evidence type="ECO:0000256" key="1">
    <source>
        <dbReference type="ARBA" id="ARBA00023015"/>
    </source>
</evidence>
<dbReference type="InterPro" id="IPR032687">
    <property type="entry name" value="AraC-type_N"/>
</dbReference>
<evidence type="ECO:0000313" key="7">
    <source>
        <dbReference type="Proteomes" id="UP000605148"/>
    </source>
</evidence>
<protein>
    <recommendedName>
        <fullName evidence="5">HTH araC/xylS-type domain-containing protein</fullName>
    </recommendedName>
</protein>
<dbReference type="GO" id="GO:0005829">
    <property type="term" value="C:cytosol"/>
    <property type="evidence" value="ECO:0007669"/>
    <property type="project" value="TreeGrafter"/>
</dbReference>
<dbReference type="AlphaFoldDB" id="A0A916TJX0"/>
<evidence type="ECO:0000256" key="4">
    <source>
        <dbReference type="SAM" id="MobiDB-lite"/>
    </source>
</evidence>
<dbReference type="PANTHER" id="PTHR47894:SF4">
    <property type="entry name" value="HTH-TYPE TRANSCRIPTIONAL REGULATOR GADX"/>
    <property type="match status" value="1"/>
</dbReference>
<organism evidence="6 7">
    <name type="scientific">Roseibium aquae</name>
    <dbReference type="NCBI Taxonomy" id="1323746"/>
    <lineage>
        <taxon>Bacteria</taxon>
        <taxon>Pseudomonadati</taxon>
        <taxon>Pseudomonadota</taxon>
        <taxon>Alphaproteobacteria</taxon>
        <taxon>Hyphomicrobiales</taxon>
        <taxon>Stappiaceae</taxon>
        <taxon>Roseibium</taxon>
    </lineage>
</organism>
<accession>A0A916TJX0</accession>
<feature type="domain" description="HTH araC/xylS-type" evidence="5">
    <location>
        <begin position="167"/>
        <end position="265"/>
    </location>
</feature>
<dbReference type="InterPro" id="IPR009057">
    <property type="entry name" value="Homeodomain-like_sf"/>
</dbReference>
<sequence length="283" mass="32521">MFDIFHDVEAGPFCTWDYLFVYAPTLRAAIESIVQYGATRTNAIDFHFEETGEQGIFSWRFMDAVGPWRQSMYICAAIFVRRLERLLQMPTPPFRLEFATTAPKSTCRFISKYAGQLDFDALENRILLRKQLLDTENQTYEENLYSLIARAAALESERLLDQGPQLVRVAAQIKTNLRSGTCTLNGVAHDLNMSARALQRLLEQDGKSFRTMVETVRRSMAEHYIVESNRPLKEIAYLTGFSELSTFSRAVKGWFGISPRQLRDRKRPAPSPVETIEPFLRKT</sequence>
<proteinExistence type="predicted"/>
<dbReference type="PROSITE" id="PS01124">
    <property type="entry name" value="HTH_ARAC_FAMILY_2"/>
    <property type="match status" value="1"/>
</dbReference>
<evidence type="ECO:0000313" key="6">
    <source>
        <dbReference type="EMBL" id="GGB48623.1"/>
    </source>
</evidence>
<evidence type="ECO:0000259" key="5">
    <source>
        <dbReference type="PROSITE" id="PS01124"/>
    </source>
</evidence>
<name>A0A916TJX0_9HYPH</name>
<keyword evidence="2" id="KW-0238">DNA-binding</keyword>
<dbReference type="Proteomes" id="UP000605148">
    <property type="component" value="Unassembled WGS sequence"/>
</dbReference>
<dbReference type="GO" id="GO:0003700">
    <property type="term" value="F:DNA-binding transcription factor activity"/>
    <property type="evidence" value="ECO:0007669"/>
    <property type="project" value="InterPro"/>
</dbReference>
<keyword evidence="3" id="KW-0804">Transcription</keyword>
<keyword evidence="1" id="KW-0805">Transcription regulation</keyword>
<dbReference type="InterPro" id="IPR018060">
    <property type="entry name" value="HTH_AraC"/>
</dbReference>
<keyword evidence="7" id="KW-1185">Reference proteome</keyword>
<dbReference type="Pfam" id="PF12833">
    <property type="entry name" value="HTH_18"/>
    <property type="match status" value="1"/>
</dbReference>
<comment type="caution">
    <text evidence="6">The sequence shown here is derived from an EMBL/GenBank/DDBJ whole genome shotgun (WGS) entry which is preliminary data.</text>
</comment>
<gene>
    <name evidence="6" type="ORF">GCM10011316_20910</name>
</gene>
<dbReference type="Gene3D" id="1.10.10.60">
    <property type="entry name" value="Homeodomain-like"/>
    <property type="match status" value="1"/>
</dbReference>